<evidence type="ECO:0000256" key="1">
    <source>
        <dbReference type="PROSITE-ProRule" id="PRU00042"/>
    </source>
</evidence>
<proteinExistence type="predicted"/>
<dbReference type="OrthoDB" id="6288734at2759"/>
<sequence length="1258" mass="139028">MSRAAILSEQLEVAGYVYCPLKTQKKIEKQKTVVPKGRCKPYPANHSPFLWLPSPCTPAIVMEGELPNLRAAIQDERPVDLPTFVFPKMTQHSGSLPEGTGARELHQVMQQCCSRLSQWTLESRTTTPRVLDWLNNSPLRHLSINAVQNHVVAQPKRKDFGLSYMEIYLCYMCGAEFSSKETLQKHQIQCSSSTLSLSIPSTPPISEAPSPGPPTVSSDDTTSLETSSCCCVYSQPPPVSFNNFVAALDLVPASRARKIRLARRRNTECETIDLEEPQTSISPTTPRTPKSLMSQLSRDASNCNGSEGGQSRRRLSYLAQMPDKTAENNEEESGSDGESSSSSSEEAEDPKLHKKSLLSIDVTSGLGQRVLKHMTSEAHVPIIADVEQFCHTPIKDMYQDRLRARQQVYPITYKLTHKRLRQQQHCHVYKFTLEDKVEFMEKMKTGLARRSRDLLRHIRKCSVVLRRLSLKTLCKWKPSLNKISVSLKPLTIKEIAYWTTPKVSMLGEISPAVFPDGPTILLTDIDRVLGLRRKLGESLGARRLSASHCVSEVANAELQQQKLTVYRSLLLDLSHSDCEQVETIAQYRQHCSLVRSSSTKTKDKMRGTRKDHFPVLYSMLNNLPPEKSNKNRLAFSAHLKNPLKIEIPSSSGVKDLVLSSGENRKNCASDDSFSIRTSSSDEDCPAASTCCVLCTRRQSCECTETQTSGMGSAVPQVQLSKKMSRDLDTSHLSSVSASSSHDFLQEGQSIDTKSVFISAKGLQSSVVPEHSVSSCSSAGSQLLSSSQAASHNDVSCNILRERESGIVGTSDVRETGGEKCPPCPEQLKLDFTLQSDPSPKVDTQLEPAQTFARNHIQRKPSTATRSGVKSYRLEMLDKKKRRAQDLRRNGMNQAKNIVSYSKYERCGGQQAKSPDRRHSSRKRKVDSIANVSDNHKEKNVAKNRTLRSGNSIASRIQGLVFEKAVPRTSMRQKRQKGAGLSGRENALTGDTRSGLRCTATSSRSESFAVTTRTSSKGFSSSCSDKNTESVVNSKKLNSLLVIPEMAKNISEVMADPLLDTPRTQLNGSGSSGSVKMQTDNPFLLGKEQAVLFSSTIRAQARRQLVTSEEPHLGTKNRLVSGNLSRTCPSHWESTPNSFFGTSSQLTGVLGFLSSSLNATQSQDQSNPSLAKREETLSSETLTKAHVCKRLSPLQMLSVLESAKEGTMSPSRRLLMQKGKGRSPRSKKPLQSSSKKTGYLLRAMDSNSHVKKMRLGSCM</sequence>
<keyword evidence="5" id="KW-1185">Reference proteome</keyword>
<feature type="compositionally biased region" description="Polar residues" evidence="2">
    <location>
        <begin position="277"/>
        <end position="305"/>
    </location>
</feature>
<accession>A0A2T7NU00</accession>
<feature type="region of interest" description="Disordered" evidence="2">
    <location>
        <begin position="968"/>
        <end position="999"/>
    </location>
</feature>
<feature type="region of interest" description="Disordered" evidence="2">
    <location>
        <begin position="201"/>
        <end position="221"/>
    </location>
</feature>
<dbReference type="InterPro" id="IPR013087">
    <property type="entry name" value="Znf_C2H2_type"/>
</dbReference>
<gene>
    <name evidence="4" type="ORF">C0Q70_15110</name>
</gene>
<evidence type="ECO:0000259" key="3">
    <source>
        <dbReference type="PROSITE" id="PS50157"/>
    </source>
</evidence>
<dbReference type="GO" id="GO:0008270">
    <property type="term" value="F:zinc ion binding"/>
    <property type="evidence" value="ECO:0007669"/>
    <property type="project" value="UniProtKB-KW"/>
</dbReference>
<keyword evidence="1" id="KW-0863">Zinc-finger</keyword>
<keyword evidence="1" id="KW-0862">Zinc</keyword>
<protein>
    <recommendedName>
        <fullName evidence="3">C2H2-type domain-containing protein</fullName>
    </recommendedName>
</protein>
<dbReference type="EMBL" id="PZQS01000009">
    <property type="protein sequence ID" value="PVD24626.1"/>
    <property type="molecule type" value="Genomic_DNA"/>
</dbReference>
<reference evidence="4 5" key="1">
    <citation type="submission" date="2018-04" db="EMBL/GenBank/DDBJ databases">
        <title>The genome of golden apple snail Pomacea canaliculata provides insight into stress tolerance and invasive adaptation.</title>
        <authorList>
            <person name="Liu C."/>
            <person name="Liu B."/>
            <person name="Ren Y."/>
            <person name="Zhang Y."/>
            <person name="Wang H."/>
            <person name="Li S."/>
            <person name="Jiang F."/>
            <person name="Yin L."/>
            <person name="Zhang G."/>
            <person name="Qian W."/>
            <person name="Fan W."/>
        </authorList>
    </citation>
    <scope>NUCLEOTIDE SEQUENCE [LARGE SCALE GENOMIC DNA]</scope>
    <source>
        <strain evidence="4">SZHN2017</strain>
        <tissue evidence="4">Muscle</tissue>
    </source>
</reference>
<evidence type="ECO:0000313" key="5">
    <source>
        <dbReference type="Proteomes" id="UP000245119"/>
    </source>
</evidence>
<evidence type="ECO:0000313" key="4">
    <source>
        <dbReference type="EMBL" id="PVD24626.1"/>
    </source>
</evidence>
<dbReference type="PROSITE" id="PS50157">
    <property type="entry name" value="ZINC_FINGER_C2H2_2"/>
    <property type="match status" value="1"/>
</dbReference>
<feature type="domain" description="C2H2-type" evidence="3">
    <location>
        <begin position="168"/>
        <end position="187"/>
    </location>
</feature>
<feature type="compositionally biased region" description="Polar residues" evidence="2">
    <location>
        <begin position="890"/>
        <end position="899"/>
    </location>
</feature>
<comment type="caution">
    <text evidence="4">The sequence shown here is derived from an EMBL/GenBank/DDBJ whole genome shotgun (WGS) entry which is preliminary data.</text>
</comment>
<organism evidence="4 5">
    <name type="scientific">Pomacea canaliculata</name>
    <name type="common">Golden apple snail</name>
    <dbReference type="NCBI Taxonomy" id="400727"/>
    <lineage>
        <taxon>Eukaryota</taxon>
        <taxon>Metazoa</taxon>
        <taxon>Spiralia</taxon>
        <taxon>Lophotrochozoa</taxon>
        <taxon>Mollusca</taxon>
        <taxon>Gastropoda</taxon>
        <taxon>Caenogastropoda</taxon>
        <taxon>Architaenioglossa</taxon>
        <taxon>Ampullarioidea</taxon>
        <taxon>Ampullariidae</taxon>
        <taxon>Pomacea</taxon>
    </lineage>
</organism>
<dbReference type="AlphaFoldDB" id="A0A2T7NU00"/>
<feature type="region of interest" description="Disordered" evidence="2">
    <location>
        <begin position="270"/>
        <end position="356"/>
    </location>
</feature>
<evidence type="ECO:0000256" key="2">
    <source>
        <dbReference type="SAM" id="MobiDB-lite"/>
    </source>
</evidence>
<keyword evidence="1" id="KW-0479">Metal-binding</keyword>
<name>A0A2T7NU00_POMCA</name>
<dbReference type="Proteomes" id="UP000245119">
    <property type="component" value="Linkage Group LG9"/>
</dbReference>
<feature type="region of interest" description="Disordered" evidence="2">
    <location>
        <begin position="1201"/>
        <end position="1237"/>
    </location>
</feature>
<feature type="region of interest" description="Disordered" evidence="2">
    <location>
        <begin position="881"/>
        <end position="941"/>
    </location>
</feature>
<feature type="compositionally biased region" description="Basic residues" evidence="2">
    <location>
        <begin position="1218"/>
        <end position="1227"/>
    </location>
</feature>